<protein>
    <submittedName>
        <fullName evidence="2">Uncharacterized protein</fullName>
    </submittedName>
</protein>
<dbReference type="AlphaFoldDB" id="A0A9W7BWJ2"/>
<dbReference type="Proteomes" id="UP001165160">
    <property type="component" value="Unassembled WGS sequence"/>
</dbReference>
<proteinExistence type="predicted"/>
<keyword evidence="1" id="KW-1133">Transmembrane helix</keyword>
<evidence type="ECO:0000256" key="1">
    <source>
        <dbReference type="SAM" id="Phobius"/>
    </source>
</evidence>
<name>A0A9W7BWJ2_9STRA</name>
<keyword evidence="1" id="KW-0472">Membrane</keyword>
<evidence type="ECO:0000313" key="3">
    <source>
        <dbReference type="Proteomes" id="UP001165160"/>
    </source>
</evidence>
<comment type="caution">
    <text evidence="2">The sequence shown here is derived from an EMBL/GenBank/DDBJ whole genome shotgun (WGS) entry which is preliminary data.</text>
</comment>
<sequence length="91" mass="9815">MVRNFDADPEAGSNWLAGISSLEGILIKTVVVGTLTIDLLLLGLRYKYSLPATICGLVAVPVNAGACLLVVASLRAKKRKQQNKKNDDDCW</sequence>
<accession>A0A9W7BWJ2</accession>
<reference evidence="3" key="1">
    <citation type="journal article" date="2023" name="Commun. Biol.">
        <title>Genome analysis of Parmales, the sister group of diatoms, reveals the evolutionary specialization of diatoms from phago-mixotrophs to photoautotrophs.</title>
        <authorList>
            <person name="Ban H."/>
            <person name="Sato S."/>
            <person name="Yoshikawa S."/>
            <person name="Yamada K."/>
            <person name="Nakamura Y."/>
            <person name="Ichinomiya M."/>
            <person name="Sato N."/>
            <person name="Blanc-Mathieu R."/>
            <person name="Endo H."/>
            <person name="Kuwata A."/>
            <person name="Ogata H."/>
        </authorList>
    </citation>
    <scope>NUCLEOTIDE SEQUENCE [LARGE SCALE GENOMIC DNA]</scope>
    <source>
        <strain evidence="3">NIES 3699</strain>
    </source>
</reference>
<feature type="transmembrane region" description="Helical" evidence="1">
    <location>
        <begin position="50"/>
        <end position="74"/>
    </location>
</feature>
<organism evidence="2 3">
    <name type="scientific">Triparma verrucosa</name>
    <dbReference type="NCBI Taxonomy" id="1606542"/>
    <lineage>
        <taxon>Eukaryota</taxon>
        <taxon>Sar</taxon>
        <taxon>Stramenopiles</taxon>
        <taxon>Ochrophyta</taxon>
        <taxon>Bolidophyceae</taxon>
        <taxon>Parmales</taxon>
        <taxon>Triparmaceae</taxon>
        <taxon>Triparma</taxon>
    </lineage>
</organism>
<keyword evidence="1" id="KW-0812">Transmembrane</keyword>
<evidence type="ECO:0000313" key="2">
    <source>
        <dbReference type="EMBL" id="GMH97671.1"/>
    </source>
</evidence>
<dbReference type="EMBL" id="BRXX01000205">
    <property type="protein sequence ID" value="GMH97671.1"/>
    <property type="molecule type" value="Genomic_DNA"/>
</dbReference>
<keyword evidence="3" id="KW-1185">Reference proteome</keyword>
<gene>
    <name evidence="2" type="ORF">TrVE_jg4296</name>
</gene>